<dbReference type="Pfam" id="PF00188">
    <property type="entry name" value="CAP"/>
    <property type="match status" value="2"/>
</dbReference>
<dbReference type="PRINTS" id="PR00838">
    <property type="entry name" value="V5ALLERGEN"/>
</dbReference>
<dbReference type="InterPro" id="IPR018244">
    <property type="entry name" value="Allrgn_V5/Tpx1_CS"/>
</dbReference>
<reference evidence="3" key="1">
    <citation type="submission" date="2023-10" db="EMBL/GenBank/DDBJ databases">
        <title>Genome assembly of Pristionchus species.</title>
        <authorList>
            <person name="Yoshida K."/>
            <person name="Sommer R.J."/>
        </authorList>
    </citation>
    <scope>NUCLEOTIDE SEQUENCE</scope>
    <source>
        <strain evidence="3">RS5133</strain>
    </source>
</reference>
<comment type="caution">
    <text evidence="3">The sequence shown here is derived from an EMBL/GenBank/DDBJ whole genome shotgun (WGS) entry which is preliminary data.</text>
</comment>
<feature type="non-terminal residue" evidence="3">
    <location>
        <position position="1"/>
    </location>
</feature>
<evidence type="ECO:0000259" key="2">
    <source>
        <dbReference type="SMART" id="SM00198"/>
    </source>
</evidence>
<keyword evidence="1" id="KW-0732">Signal</keyword>
<dbReference type="SMART" id="SM00198">
    <property type="entry name" value="SCP"/>
    <property type="match status" value="2"/>
</dbReference>
<dbReference type="PRINTS" id="PR00837">
    <property type="entry name" value="V5TPXLIKE"/>
</dbReference>
<dbReference type="CDD" id="cd05380">
    <property type="entry name" value="CAP_euk"/>
    <property type="match status" value="2"/>
</dbReference>
<evidence type="ECO:0000313" key="3">
    <source>
        <dbReference type="EMBL" id="GMT35624.1"/>
    </source>
</evidence>
<gene>
    <name evidence="3" type="ORF">PFISCL1PPCAC_26921</name>
</gene>
<keyword evidence="4" id="KW-1185">Reference proteome</keyword>
<evidence type="ECO:0000256" key="1">
    <source>
        <dbReference type="SAM" id="SignalP"/>
    </source>
</evidence>
<name>A0AAV5WY99_9BILA</name>
<proteinExistence type="predicted"/>
<dbReference type="InterPro" id="IPR002413">
    <property type="entry name" value="V5_allergen-like"/>
</dbReference>
<sequence>PNSLAAVMRTLLVLAALTLAVCLGEEDEIIVEKRDTTEEVFQLRNKRCTQLSCENTDDMSNTLRHVFLNAHNDMRQSIAEGTEVSKNGMLPRATNMYKLKWSCDLESQARAWASKCENLEADHIMGQGQNFVIIEKFSGDIPNTITKKLGEWRKEVMFADLDDEIRYNIALNIQEWANMANAETTKVGCSVHKCGESLALSCFYNKAGDIPDHIIFESGSSCTYDYDCTTHENSYCVPLTGLCYQKALKKSDADAVAGYSSHICPRNAKMTDSARHTVVDWHNAFRSNLAFGKEEDGEGSYAPMARGMLKMHYDCVLERSAQEAVERCRFAPYKINKGGENIFVTEQEDARQDQITILQQATKQWWDELKQGGIGYNNTFGRKDITNHVDHFTQMAWSATYRVGCATKNCGGKYFAVCHYSPSGNKFGQKVYTYGNPCKVTGDCDVGQTCSVEEGLCVVTLA</sequence>
<feature type="signal peptide" evidence="1">
    <location>
        <begin position="1"/>
        <end position="20"/>
    </location>
</feature>
<dbReference type="PANTHER" id="PTHR10334">
    <property type="entry name" value="CYSTEINE-RICH SECRETORY PROTEIN-RELATED"/>
    <property type="match status" value="1"/>
</dbReference>
<dbReference type="EMBL" id="BTSY01000007">
    <property type="protein sequence ID" value="GMT35624.1"/>
    <property type="molecule type" value="Genomic_DNA"/>
</dbReference>
<dbReference type="Proteomes" id="UP001432322">
    <property type="component" value="Unassembled WGS sequence"/>
</dbReference>
<dbReference type="PROSITE" id="PS01009">
    <property type="entry name" value="CRISP_1"/>
    <property type="match status" value="1"/>
</dbReference>
<feature type="chain" id="PRO_5043495830" description="SCP domain-containing protein" evidence="1">
    <location>
        <begin position="21"/>
        <end position="462"/>
    </location>
</feature>
<protein>
    <recommendedName>
        <fullName evidence="2">SCP domain-containing protein</fullName>
    </recommendedName>
</protein>
<dbReference type="Gene3D" id="3.40.33.10">
    <property type="entry name" value="CAP"/>
    <property type="match status" value="2"/>
</dbReference>
<feature type="domain" description="SCP" evidence="2">
    <location>
        <begin position="62"/>
        <end position="212"/>
    </location>
</feature>
<evidence type="ECO:0000313" key="4">
    <source>
        <dbReference type="Proteomes" id="UP001432322"/>
    </source>
</evidence>
<accession>A0AAV5WY99</accession>
<dbReference type="InterPro" id="IPR014044">
    <property type="entry name" value="CAP_dom"/>
</dbReference>
<dbReference type="InterPro" id="IPR035940">
    <property type="entry name" value="CAP_sf"/>
</dbReference>
<dbReference type="GO" id="GO:0005576">
    <property type="term" value="C:extracellular region"/>
    <property type="evidence" value="ECO:0007669"/>
    <property type="project" value="InterPro"/>
</dbReference>
<dbReference type="SUPFAM" id="SSF55797">
    <property type="entry name" value="PR-1-like"/>
    <property type="match status" value="2"/>
</dbReference>
<feature type="domain" description="SCP" evidence="2">
    <location>
        <begin position="273"/>
        <end position="428"/>
    </location>
</feature>
<organism evidence="3 4">
    <name type="scientific">Pristionchus fissidentatus</name>
    <dbReference type="NCBI Taxonomy" id="1538716"/>
    <lineage>
        <taxon>Eukaryota</taxon>
        <taxon>Metazoa</taxon>
        <taxon>Ecdysozoa</taxon>
        <taxon>Nematoda</taxon>
        <taxon>Chromadorea</taxon>
        <taxon>Rhabditida</taxon>
        <taxon>Rhabditina</taxon>
        <taxon>Diplogasteromorpha</taxon>
        <taxon>Diplogasteroidea</taxon>
        <taxon>Neodiplogasteridae</taxon>
        <taxon>Pristionchus</taxon>
    </lineage>
</organism>
<dbReference type="AlphaFoldDB" id="A0AAV5WY99"/>
<dbReference type="InterPro" id="IPR001283">
    <property type="entry name" value="CRISP-related"/>
</dbReference>